<dbReference type="InterPro" id="IPR041569">
    <property type="entry name" value="AAA_lid_3"/>
</dbReference>
<sequence length="91" mass="10146">MLMDNISVNKTWQYEHLRAVDALAENSNGFSGAEIEMVIVEARYKAFDADREFVTEDILGSLTSQVPLSTTMAEDIGALRQWALKRARPAA</sequence>
<accession>A0A3B1BTC9</accession>
<dbReference type="InterPro" id="IPR052381">
    <property type="entry name" value="AAA_domain_protein"/>
</dbReference>
<reference evidence="2" key="1">
    <citation type="submission" date="2018-06" db="EMBL/GenBank/DDBJ databases">
        <authorList>
            <person name="Zhirakovskaya E."/>
        </authorList>
    </citation>
    <scope>NUCLEOTIDE SEQUENCE</scope>
</reference>
<evidence type="ECO:0000259" key="1">
    <source>
        <dbReference type="Pfam" id="PF17862"/>
    </source>
</evidence>
<organism evidence="2">
    <name type="scientific">hydrothermal vent metagenome</name>
    <dbReference type="NCBI Taxonomy" id="652676"/>
    <lineage>
        <taxon>unclassified sequences</taxon>
        <taxon>metagenomes</taxon>
        <taxon>ecological metagenomes</taxon>
    </lineage>
</organism>
<protein>
    <recommendedName>
        <fullName evidence="1">AAA ATPase AAA+ lid domain-containing protein</fullName>
    </recommendedName>
</protein>
<proteinExistence type="predicted"/>
<feature type="domain" description="AAA ATPase AAA+ lid" evidence="1">
    <location>
        <begin position="21"/>
        <end position="57"/>
    </location>
</feature>
<dbReference type="Pfam" id="PF17862">
    <property type="entry name" value="AAA_lid_3"/>
    <property type="match status" value="1"/>
</dbReference>
<evidence type="ECO:0000313" key="2">
    <source>
        <dbReference type="EMBL" id="VAX19182.1"/>
    </source>
</evidence>
<dbReference type="PANTHER" id="PTHR42960:SF2">
    <property type="entry name" value="CELL DIVISION CYCLE PROTEIN"/>
    <property type="match status" value="1"/>
</dbReference>
<dbReference type="AlphaFoldDB" id="A0A3B1BTC9"/>
<gene>
    <name evidence="2" type="ORF">MNBD_NITROSPINAE03-457</name>
</gene>
<name>A0A3B1BTC9_9ZZZZ</name>
<dbReference type="EMBL" id="UOGB01000137">
    <property type="protein sequence ID" value="VAX19182.1"/>
    <property type="molecule type" value="Genomic_DNA"/>
</dbReference>
<dbReference type="Gene3D" id="1.10.8.60">
    <property type="match status" value="1"/>
</dbReference>
<dbReference type="PANTHER" id="PTHR42960">
    <property type="entry name" value="YCF46 PROTEIN"/>
    <property type="match status" value="1"/>
</dbReference>